<evidence type="ECO:0000256" key="1">
    <source>
        <dbReference type="ARBA" id="ARBA00022630"/>
    </source>
</evidence>
<name>A0A4R7NQW5_9GAMM</name>
<organism evidence="4 5">
    <name type="scientific">Panacagrimonas perspica</name>
    <dbReference type="NCBI Taxonomy" id="381431"/>
    <lineage>
        <taxon>Bacteria</taxon>
        <taxon>Pseudomonadati</taxon>
        <taxon>Pseudomonadota</taxon>
        <taxon>Gammaproteobacteria</taxon>
        <taxon>Nevskiales</taxon>
        <taxon>Nevskiaceae</taxon>
        <taxon>Panacagrimonas</taxon>
    </lineage>
</organism>
<comment type="caution">
    <text evidence="4">The sequence shown here is derived from an EMBL/GenBank/DDBJ whole genome shotgun (WGS) entry which is preliminary data.</text>
</comment>
<dbReference type="AlphaFoldDB" id="A0A4R7NQW5"/>
<keyword evidence="4" id="KW-0503">Monooxygenase</keyword>
<dbReference type="SUPFAM" id="SSF51905">
    <property type="entry name" value="FAD/NAD(P)-binding domain"/>
    <property type="match status" value="2"/>
</dbReference>
<dbReference type="GO" id="GO:0050661">
    <property type="term" value="F:NADP binding"/>
    <property type="evidence" value="ECO:0007669"/>
    <property type="project" value="InterPro"/>
</dbReference>
<keyword evidence="5" id="KW-1185">Reference proteome</keyword>
<evidence type="ECO:0000256" key="2">
    <source>
        <dbReference type="ARBA" id="ARBA00022827"/>
    </source>
</evidence>
<keyword evidence="1" id="KW-0285">Flavoprotein</keyword>
<dbReference type="InterPro" id="IPR051209">
    <property type="entry name" value="FAD-bind_Monooxygenase_sf"/>
</dbReference>
<dbReference type="InterPro" id="IPR020946">
    <property type="entry name" value="Flavin_mOase-like"/>
</dbReference>
<evidence type="ECO:0000313" key="4">
    <source>
        <dbReference type="EMBL" id="TDU23343.1"/>
    </source>
</evidence>
<evidence type="ECO:0000256" key="3">
    <source>
        <dbReference type="ARBA" id="ARBA00023002"/>
    </source>
</evidence>
<dbReference type="Proteomes" id="UP000295341">
    <property type="component" value="Unassembled WGS sequence"/>
</dbReference>
<reference evidence="4 5" key="1">
    <citation type="submission" date="2019-03" db="EMBL/GenBank/DDBJ databases">
        <title>Genomic Encyclopedia of Type Strains, Phase IV (KMG-IV): sequencing the most valuable type-strain genomes for metagenomic binning, comparative biology and taxonomic classification.</title>
        <authorList>
            <person name="Goeker M."/>
        </authorList>
    </citation>
    <scope>NUCLEOTIDE SEQUENCE [LARGE SCALE GENOMIC DNA]</scope>
    <source>
        <strain evidence="4 5">DSM 26377</strain>
    </source>
</reference>
<dbReference type="GO" id="GO:0004499">
    <property type="term" value="F:N,N-dimethylaniline monooxygenase activity"/>
    <property type="evidence" value="ECO:0007669"/>
    <property type="project" value="InterPro"/>
</dbReference>
<keyword evidence="2" id="KW-0274">FAD</keyword>
<sequence length="642" mass="72726">MSDTMTAHEALQAASVPTLLACLAHITGERRWIEPPFLPKRDIALFAEPSGGLPQDLQDAARTAMAQVLEELADGRRKLAPQPDDAMMLDTMRTLLSEQVAPEYVPMVLEEMGLADRRVHWSTTPPVSKREPLHVLIIGAGVSGLCAAVRLGELGIPYEIVEKNDEAGGTWYENDYPECGVDTPNHFYSFSFEPNLDWSSNYSKRGEVLDYLLRMADRRGLRSRIRFRTEVLSLRWHEDRQAWCAVLRDADGRTSERWAPVVITAVGQLNRPRMASFPGMETFTGPSWHSAKWPAGTDLKGKHVAIVGTGASAMQLLRSVAEEAAEVTVFQRSPQWAREDRDYHGHVDEAARWLLRHVPYYYAWYRFGLIWRFGDGLLHTLRKDPEWPHAARSMNRRNDRHREVMTKYLLSQLEGRDDLIAKCLPDYPPYGKRILIDNGWYASLRRDNVDLVTEAVARVDGPEIVTDSGARYRPDVIVLATGFEAGKMLAPMDVHGRGPRSLRDLWGDDDPRAYLGTTVSGFPNLFLLSGPNTGLAHGGSLIFMSECQMRYITGCLKAMTERGIATLDVRQDVQDDYCQRVDDEHGQLVWTHTGMRNWYRNAKGRVFSPVPWRLVDYWRMTRHPDLSDFHVQAVDEAVPSAS</sequence>
<dbReference type="OrthoDB" id="9766402at2"/>
<dbReference type="PRINTS" id="PR00411">
    <property type="entry name" value="PNDRDTASEI"/>
</dbReference>
<dbReference type="Gene3D" id="3.50.50.60">
    <property type="entry name" value="FAD/NAD(P)-binding domain"/>
    <property type="match status" value="2"/>
</dbReference>
<dbReference type="PRINTS" id="PR00368">
    <property type="entry name" value="FADPNR"/>
</dbReference>
<evidence type="ECO:0000313" key="5">
    <source>
        <dbReference type="Proteomes" id="UP000295341"/>
    </source>
</evidence>
<gene>
    <name evidence="4" type="ORF">DFR24_4870</name>
</gene>
<dbReference type="Pfam" id="PF00743">
    <property type="entry name" value="FMO-like"/>
    <property type="match status" value="1"/>
</dbReference>
<accession>A0A4R7NQW5</accession>
<dbReference type="InterPro" id="IPR036188">
    <property type="entry name" value="FAD/NAD-bd_sf"/>
</dbReference>
<dbReference type="GO" id="GO:0050660">
    <property type="term" value="F:flavin adenine dinucleotide binding"/>
    <property type="evidence" value="ECO:0007669"/>
    <property type="project" value="InterPro"/>
</dbReference>
<dbReference type="EMBL" id="SOBT01000013">
    <property type="protein sequence ID" value="TDU23343.1"/>
    <property type="molecule type" value="Genomic_DNA"/>
</dbReference>
<proteinExistence type="predicted"/>
<dbReference type="PANTHER" id="PTHR42877">
    <property type="entry name" value="L-ORNITHINE N(5)-MONOOXYGENASE-RELATED"/>
    <property type="match status" value="1"/>
</dbReference>
<dbReference type="RefSeq" id="WP_133884009.1">
    <property type="nucleotide sequence ID" value="NZ_MWIN01000043.1"/>
</dbReference>
<keyword evidence="3" id="KW-0560">Oxidoreductase</keyword>
<protein>
    <submittedName>
        <fullName evidence="4">4-hydroxyacetophenone monooxygenase</fullName>
    </submittedName>
</protein>
<dbReference type="PANTHER" id="PTHR42877:SF4">
    <property type="entry name" value="FAD_NAD(P)-BINDING DOMAIN-CONTAINING PROTEIN-RELATED"/>
    <property type="match status" value="1"/>
</dbReference>